<evidence type="ECO:0000313" key="2">
    <source>
        <dbReference type="Proteomes" id="UP000824881"/>
    </source>
</evidence>
<proteinExistence type="predicted"/>
<gene>
    <name evidence="1" type="ORF">CCMSSC00406_0004415</name>
</gene>
<dbReference type="EMBL" id="WQMT02000004">
    <property type="protein sequence ID" value="KAG9223969.1"/>
    <property type="molecule type" value="Genomic_DNA"/>
</dbReference>
<dbReference type="Proteomes" id="UP000824881">
    <property type="component" value="Unassembled WGS sequence"/>
</dbReference>
<name>A0ACB7J1S3_PLECO</name>
<sequence>MKERSRQHHDLYQGPQSPQFSVLHYDFSDMRSTSPKYGQDFGGVEAQSRKQAARPPVVMASTCTGCVTGCEEPSCPAVELTQPGCTSRCVEIVHVVPCPYPNHENDDDAAPCDTDCEGIADCSMCVPEKLVSYRWQSGLQGTYIAQAAYCPQDPACAADNLSACGLEATGYNALDSDFDSWFCATCIPGDTPDAVTPQSKQQHAYSQPVSSDIPSRNWSIPNPSPALQPRYDDTILPTPPTSTIQTSKGEHSTSSLNSADRFASPNNQQPQQAPQQSPPQPLYTCMWGDCLACFDNLQDFVGHVNLQHLRPPVAPPPPAQFQDASPTPSFSSYASSPSDYSAQSTPVNPFCLWRDCHVDSSLSSLPGPSSQCASQAFLEALEAHLLHDHLGIRTCHPLRPFEGAHQEQPLWNDHSHIFDTAAQEQPSEKNPAPPPAPPPLNSNSPVESAANSDTEIGRGHDCSIEVHRCLWQSCGLHFSTCDELTEHLSSAHVGGGKGHYDCRWEGCDRHGERCFTSKQKICRHLQVSLLLVYSRPSVKCMFSFDV</sequence>
<accession>A0ACB7J1S3</accession>
<keyword evidence="2" id="KW-1185">Reference proteome</keyword>
<protein>
    <submittedName>
        <fullName evidence="1">Uncharacterized protein</fullName>
    </submittedName>
</protein>
<evidence type="ECO:0000313" key="1">
    <source>
        <dbReference type="EMBL" id="KAG9223969.1"/>
    </source>
</evidence>
<organism evidence="1 2">
    <name type="scientific">Pleurotus cornucopiae</name>
    <name type="common">Cornucopia mushroom</name>
    <dbReference type="NCBI Taxonomy" id="5321"/>
    <lineage>
        <taxon>Eukaryota</taxon>
        <taxon>Fungi</taxon>
        <taxon>Dikarya</taxon>
        <taxon>Basidiomycota</taxon>
        <taxon>Agaricomycotina</taxon>
        <taxon>Agaricomycetes</taxon>
        <taxon>Agaricomycetidae</taxon>
        <taxon>Agaricales</taxon>
        <taxon>Pleurotineae</taxon>
        <taxon>Pleurotaceae</taxon>
        <taxon>Pleurotus</taxon>
    </lineage>
</organism>
<comment type="caution">
    <text evidence="1">The sequence shown here is derived from an EMBL/GenBank/DDBJ whole genome shotgun (WGS) entry which is preliminary data.</text>
</comment>
<reference evidence="1 2" key="1">
    <citation type="journal article" date="2021" name="Appl. Environ. Microbiol.">
        <title>Genetic linkage and physical mapping for an oyster mushroom Pleurotus cornucopiae and QTL analysis for the trait cap color.</title>
        <authorList>
            <person name="Zhang Y."/>
            <person name="Gao W."/>
            <person name="Sonnenberg A."/>
            <person name="Chen Q."/>
            <person name="Zhang J."/>
            <person name="Huang C."/>
        </authorList>
    </citation>
    <scope>NUCLEOTIDE SEQUENCE [LARGE SCALE GENOMIC DNA]</scope>
    <source>
        <strain evidence="1">CCMSSC00406</strain>
    </source>
</reference>